<dbReference type="Gene3D" id="3.40.50.2020">
    <property type="match status" value="1"/>
</dbReference>
<comment type="similarity">
    <text evidence="1">Belongs to the ComF/GntX family.</text>
</comment>
<dbReference type="InterPro" id="IPR029057">
    <property type="entry name" value="PRTase-like"/>
</dbReference>
<proteinExistence type="inferred from homology"/>
<dbReference type="InterPro" id="IPR000836">
    <property type="entry name" value="PRTase_dom"/>
</dbReference>
<gene>
    <name evidence="2" type="ORF">RN79_01025</name>
</gene>
<dbReference type="CDD" id="cd06223">
    <property type="entry name" value="PRTases_typeI"/>
    <property type="match status" value="1"/>
</dbReference>
<name>A0A0C1HLM8_STRCV</name>
<comment type="caution">
    <text evidence="2">The sequence shown here is derived from an EMBL/GenBank/DDBJ whole genome shotgun (WGS) entry which is preliminary data.</text>
</comment>
<evidence type="ECO:0000313" key="3">
    <source>
        <dbReference type="Proteomes" id="UP000031339"/>
    </source>
</evidence>
<evidence type="ECO:0000256" key="1">
    <source>
        <dbReference type="ARBA" id="ARBA00008007"/>
    </source>
</evidence>
<reference evidence="2 3" key="1">
    <citation type="submission" date="2014-12" db="EMBL/GenBank/DDBJ databases">
        <title>Partial genome sequence of Streptococcus constellatus KCOM 1650 (= ChDC B144).</title>
        <authorList>
            <person name="Kook J.-K."/>
            <person name="Park S.-N."/>
            <person name="Lim Y.K."/>
            <person name="Jo E."/>
        </authorList>
    </citation>
    <scope>NUCLEOTIDE SEQUENCE [LARGE SCALE GENOMIC DNA]</scope>
    <source>
        <strain evidence="2 3">KCOM 1650</strain>
    </source>
</reference>
<dbReference type="PANTHER" id="PTHR47505:SF1">
    <property type="entry name" value="DNA UTILIZATION PROTEIN YHGH"/>
    <property type="match status" value="1"/>
</dbReference>
<evidence type="ECO:0000313" key="2">
    <source>
        <dbReference type="EMBL" id="KIC78189.1"/>
    </source>
</evidence>
<dbReference type="InterPro" id="IPR051910">
    <property type="entry name" value="ComF/GntX_DNA_util-trans"/>
</dbReference>
<accession>A0A0C1HLM8</accession>
<dbReference type="PANTHER" id="PTHR47505">
    <property type="entry name" value="DNA UTILIZATION PROTEIN YHGH"/>
    <property type="match status" value="1"/>
</dbReference>
<dbReference type="Proteomes" id="UP000031339">
    <property type="component" value="Unassembled WGS sequence"/>
</dbReference>
<dbReference type="OrthoDB" id="9779910at2"/>
<dbReference type="SUPFAM" id="SSF53271">
    <property type="entry name" value="PRTase-like"/>
    <property type="match status" value="1"/>
</dbReference>
<dbReference type="STRING" id="862969.SCI_0463"/>
<dbReference type="AlphaFoldDB" id="A0A0C1HLM8"/>
<dbReference type="RefSeq" id="WP_039676696.1">
    <property type="nucleotide sequence ID" value="NZ_JWIY01000001.1"/>
</dbReference>
<dbReference type="EMBL" id="JWIY01000001">
    <property type="protein sequence ID" value="KIC78189.1"/>
    <property type="molecule type" value="Genomic_DNA"/>
</dbReference>
<sequence length="221" mass="25514">MNNCLLCESLLDEKLTFCDLLTLKKPKAKACDACFEKFQRISVQHCPKCYRDGIDEICIDCDVWIKKGKEVCHKSCFMYNEAMKDFFSQYKFQGDYALYSVFTEVLQKELKRYSDYTLVPIPVSVEKYQARGFNQVTALLEGAKLPFKEVLEKHDTIAQSSKTREERLQSRQCFKLKDNVQLPPKILLIDDIYTTGSTLQLAKEILVEAGVKEIVTFSLAR</sequence>
<organism evidence="2 3">
    <name type="scientific">Streptococcus constellatus</name>
    <dbReference type="NCBI Taxonomy" id="76860"/>
    <lineage>
        <taxon>Bacteria</taxon>
        <taxon>Bacillati</taxon>
        <taxon>Bacillota</taxon>
        <taxon>Bacilli</taxon>
        <taxon>Lactobacillales</taxon>
        <taxon>Streptococcaceae</taxon>
        <taxon>Streptococcus</taxon>
        <taxon>Streptococcus anginosus group</taxon>
    </lineage>
</organism>
<protein>
    <submittedName>
        <fullName evidence="2">Competence protein</fullName>
    </submittedName>
</protein>